<dbReference type="AlphaFoldDB" id="A0A1W9HSG5"/>
<evidence type="ECO:0000256" key="6">
    <source>
        <dbReference type="ARBA" id="ARBA00023004"/>
    </source>
</evidence>
<dbReference type="PRINTS" id="PR00385">
    <property type="entry name" value="P450"/>
</dbReference>
<evidence type="ECO:0000256" key="5">
    <source>
        <dbReference type="ARBA" id="ARBA00023002"/>
    </source>
</evidence>
<accession>A0A1W9HSG5</accession>
<comment type="caution">
    <text evidence="9">The sequence shown here is derived from an EMBL/GenBank/DDBJ whole genome shotgun (WGS) entry which is preliminary data.</text>
</comment>
<keyword evidence="7" id="KW-0503">Monooxygenase</keyword>
<dbReference type="GO" id="GO:0020037">
    <property type="term" value="F:heme binding"/>
    <property type="evidence" value="ECO:0007669"/>
    <property type="project" value="InterPro"/>
</dbReference>
<dbReference type="InterPro" id="IPR036396">
    <property type="entry name" value="Cyt_P450_sf"/>
</dbReference>
<proteinExistence type="inferred from homology"/>
<dbReference type="InterPro" id="IPR001128">
    <property type="entry name" value="Cyt_P450"/>
</dbReference>
<organism evidence="9 10">
    <name type="scientific">Candidatus Raskinella chloraquaticus</name>
    <dbReference type="NCBI Taxonomy" id="1951219"/>
    <lineage>
        <taxon>Bacteria</taxon>
        <taxon>Pseudomonadati</taxon>
        <taxon>Pseudomonadota</taxon>
        <taxon>Alphaproteobacteria</taxon>
        <taxon>Hyphomicrobiales</taxon>
        <taxon>Phreatobacteraceae</taxon>
        <taxon>Candidatus Raskinella</taxon>
    </lineage>
</organism>
<dbReference type="CDD" id="cd20625">
    <property type="entry name" value="CYP164-like"/>
    <property type="match status" value="1"/>
</dbReference>
<keyword evidence="4" id="KW-0479">Metal-binding</keyword>
<evidence type="ECO:0000256" key="4">
    <source>
        <dbReference type="ARBA" id="ARBA00022723"/>
    </source>
</evidence>
<dbReference type="SUPFAM" id="SSF48264">
    <property type="entry name" value="Cytochrome P450"/>
    <property type="match status" value="1"/>
</dbReference>
<dbReference type="Proteomes" id="UP000192872">
    <property type="component" value="Unassembled WGS sequence"/>
</dbReference>
<reference evidence="9 10" key="1">
    <citation type="journal article" date="2017" name="Water Res.">
        <title>Comammox in drinking water systems.</title>
        <authorList>
            <person name="Wang Y."/>
            <person name="Ma L."/>
            <person name="Mao Y."/>
            <person name="Jiang X."/>
            <person name="Xia Y."/>
            <person name="Yu K."/>
            <person name="Li B."/>
            <person name="Zhang T."/>
        </authorList>
    </citation>
    <scope>NUCLEOTIDE SEQUENCE [LARGE SCALE GENOMIC DNA]</scope>
    <source>
        <strain evidence="9">SG_bin8</strain>
    </source>
</reference>
<gene>
    <name evidence="9" type="ORF">A4S15_00610</name>
</gene>
<sequence length="417" mass="45595">MVAQTGTPASHPADNARQLAADFDLRHLPASFYDDPYPTFHALRASNPVLPLGPGSYLLTRHADLMTVYKDAKLFSSDKKAEFLPKFGNGLLYQHHTTSLIFNDPPLHTRVRRIIAGALNPRAVADLEGPMITMVDGLLDRMAARGEADIIADLAASVPIEVIGNLLAIPHERRGPLRDWSLAILGALEPQPTAAMLESGEIAVRDFLDYLRVLVAERRASPGNPDSDVLTRLIQGETDGEQLSEIELLQNCIFILNAGHETTTNLIGNGLFNLLEWPQEKARLLANPALITSAIEEFLRFDSPVQLGNRITTAPTRLGDVDMPAGTFVTLAIAAANRDPAAFTDPDRLDLARLNNRHVAFASGVHVCVGLTIARMEGRVAILRFLQRFPNYRLSGAPVRGNRARFRGFLALPVHLG</sequence>
<dbReference type="GO" id="GO:0004497">
    <property type="term" value="F:monooxygenase activity"/>
    <property type="evidence" value="ECO:0007669"/>
    <property type="project" value="UniProtKB-KW"/>
</dbReference>
<dbReference type="GO" id="GO:0016705">
    <property type="term" value="F:oxidoreductase activity, acting on paired donors, with incorporation or reduction of molecular oxygen"/>
    <property type="evidence" value="ECO:0007669"/>
    <property type="project" value="InterPro"/>
</dbReference>
<comment type="cofactor">
    <cofactor evidence="1">
        <name>heme</name>
        <dbReference type="ChEBI" id="CHEBI:30413"/>
    </cofactor>
</comment>
<evidence type="ECO:0000256" key="3">
    <source>
        <dbReference type="ARBA" id="ARBA00022617"/>
    </source>
</evidence>
<comment type="function">
    <text evidence="8">Cytochromes P450 are a group of heme-thiolate monooxygenases. They oxidize a variety of structurally unrelated compounds, including steroids, fatty acids, and xenobiotics.</text>
</comment>
<dbReference type="PRINTS" id="PR00359">
    <property type="entry name" value="BP450"/>
</dbReference>
<dbReference type="STRING" id="1827387.A4S15_00610"/>
<dbReference type="PANTHER" id="PTHR46696">
    <property type="entry name" value="P450, PUTATIVE (EUROFUNG)-RELATED"/>
    <property type="match status" value="1"/>
</dbReference>
<protein>
    <submittedName>
        <fullName evidence="9">Cytochrome</fullName>
    </submittedName>
</protein>
<keyword evidence="5" id="KW-0560">Oxidoreductase</keyword>
<evidence type="ECO:0000256" key="2">
    <source>
        <dbReference type="ARBA" id="ARBA00010617"/>
    </source>
</evidence>
<evidence type="ECO:0000256" key="1">
    <source>
        <dbReference type="ARBA" id="ARBA00001971"/>
    </source>
</evidence>
<dbReference type="GO" id="GO:0005506">
    <property type="term" value="F:iron ion binding"/>
    <property type="evidence" value="ECO:0007669"/>
    <property type="project" value="InterPro"/>
</dbReference>
<evidence type="ECO:0000313" key="10">
    <source>
        <dbReference type="Proteomes" id="UP000192872"/>
    </source>
</evidence>
<dbReference type="PANTHER" id="PTHR46696:SF1">
    <property type="entry name" value="CYTOCHROME P450 YJIB-RELATED"/>
    <property type="match status" value="1"/>
</dbReference>
<keyword evidence="3" id="KW-0349">Heme</keyword>
<comment type="similarity">
    <text evidence="2">Belongs to the cytochrome P450 family.</text>
</comment>
<dbReference type="Gene3D" id="1.10.630.10">
    <property type="entry name" value="Cytochrome P450"/>
    <property type="match status" value="1"/>
</dbReference>
<dbReference type="FunFam" id="1.10.630.10:FF:000018">
    <property type="entry name" value="Cytochrome P450 monooxygenase"/>
    <property type="match status" value="1"/>
</dbReference>
<evidence type="ECO:0000256" key="7">
    <source>
        <dbReference type="ARBA" id="ARBA00023033"/>
    </source>
</evidence>
<keyword evidence="6" id="KW-0408">Iron</keyword>
<dbReference type="InterPro" id="IPR002397">
    <property type="entry name" value="Cyt_P450_B"/>
</dbReference>
<evidence type="ECO:0000256" key="8">
    <source>
        <dbReference type="ARBA" id="ARBA00043906"/>
    </source>
</evidence>
<dbReference type="EMBL" id="LWDL01000026">
    <property type="protein sequence ID" value="OQW50202.1"/>
    <property type="molecule type" value="Genomic_DNA"/>
</dbReference>
<dbReference type="Pfam" id="PF00067">
    <property type="entry name" value="p450"/>
    <property type="match status" value="1"/>
</dbReference>
<evidence type="ECO:0000313" key="9">
    <source>
        <dbReference type="EMBL" id="OQW50202.1"/>
    </source>
</evidence>
<name>A0A1W9HSG5_9HYPH</name>